<evidence type="ECO:0000313" key="3">
    <source>
        <dbReference type="Proteomes" id="UP001219518"/>
    </source>
</evidence>
<proteinExistence type="predicted"/>
<comment type="caution">
    <text evidence="2">The sequence shown here is derived from an EMBL/GenBank/DDBJ whole genome shotgun (WGS) entry which is preliminary data.</text>
</comment>
<protein>
    <submittedName>
        <fullName evidence="2">Prosolanapyrone synthase</fullName>
    </submittedName>
</protein>
<keyword evidence="3" id="KW-1185">Reference proteome</keyword>
<accession>A0AAE1GV28</accession>
<evidence type="ECO:0000313" key="2">
    <source>
        <dbReference type="EMBL" id="KAK3909509.1"/>
    </source>
</evidence>
<sequence>MPFCRITGGSRALPKPNYFPLLPPISPADARRFCRITGKAIGLPGHHYIPVLVGLGVGREHCHITHKSEGGNDHHQFLGLQPRRHTVLPGYRYVFPVLDEESDLLVLLDSKTPAGAAQGADEARKYVYTVDERRTSLVFPSRLEAAVRDGDVRDVMLARDADHLLLTLRKGKSVSLDVRDYSIVEDELWEGEGPGEVAYQRDEEDRKRRQKREAGLADRKRIFEAKEDLAAQEERRRHSAKVMKVKMQAERAAEKAARKKAKQSGPRKWNRFEVEEASADAHLYLASGELKELAKPLVGAFDAEAFVKEAPIRGESTITTLPTPVDVPAVVVDLETSSPGIVQQPALLEEVGGFPTVHAVAPFAPLTAEPSAELQSAVQLVDPGALPRQAEVKAVLMEEGEDGKLLNQLPRIEEIPDLVNMLDKGEAVNIGGKVHALRLDIAAAQGAGAQSQRLVVGQSVETPSGRVFVPGQTVETANGPVFMPGLTVHTPDGPLLIPGQAVEAPGSPGQQVFVAGQALHTRDGHKFVQGQMLYSADGEGRFAPGQTVLTPEGPRFVPGQVIKDGTEFVVGQTVNTPNGPKFVPGQTLTTPSGEAIFLPGQSVEVEHADGEKEWAFVPGQAARADNGDLRFIPGQTITTADGPKFVAGQTIVDEAGGAPQFVPGVSVHDEKTGALKFVPGTTLETADGLKFIEGQVIKTEKGVKFSPGSFVLGADGVTVVEFTPAISLADIIFRDGPPNPGVENALEQREEVLGHMVQTSHGVEFFPGKANGLPSGKVIQGKLVKSSSGAVQFVPGMDIDGVFVPGQLVMTELGEQFVPGQVVDTKEGPKFVPGQVVETQAGPKFLPGQTVLTADGPRFVPGQIIETKAGPTFIPGQVICTEEEGSRFVPGQIVDTREGPRFVPGRVIETGDRVTFVPGQIVETADGLRFVAPDLQDTEEGGFEFSLQGFEVTPEELRLMRPHLSATSTAPTTAGQMSIDSRMLRQLSHAGMVVGKQVAAELPGVDVSSLPTLALAEQLGLEGVSAVKMGHVLEAVLKLSYGLLDERGHVRRKMSVTIERGLLAGGMDVEALTQEEEALKNMLTEAIVTACITMDEQAEEEDVLRAVCNFFNSILESVRDKDGVVEALHGFVTYPGHVGLLCRETVCQLGQGLSRADLLRSLLWGGEDVLDRLGKVLEQDQLGQAFLHLAEAEPELMEVVLRRVTEAVRAAAAEGMDGLDSDQDAAEVLQRAIVAVVREASELRLQEMLDSDELALRELLVQAINLARALGMHETAHGLLQVLSDPSATRVLAGDRITLDILQRLTVMRQLAERRPKFNSALGKLVSDPETARNDPRLRELVRQSAALMVVPEDQCLPELQSSADIPTALFHNTLAMEEYLRRRGAGTKGALLIVKLGFQTVIPREAARDVLTGQIPYTLVDQKGIRHFAPMHVFSALRLSQPLANRYSMYHSRRGSAGSAASGASVLSSVAEDRPEAPPAPPSTVPSTCLRCIHGDHRHHSTFSQPATEVSLGSGQSNGRANGAVNGQANGHINGHANGYEHGHDDVDAHGKGQPNGYVNGHANGHANGYANGHANGDANGFVDDEICPVPVAKGVPEKGNKKLTAILGKGLMNGIAADPSDSLVNGHTNGLADGLANGLANGHLNGHAHPV</sequence>
<reference evidence="2" key="2">
    <citation type="journal article" date="2023" name="BMC Genomics">
        <title>Pest status, molecular evolution, and epigenetic factors derived from the genome assembly of Frankliniella fusca, a thysanopteran phytovirus vector.</title>
        <authorList>
            <person name="Catto M.A."/>
            <person name="Labadie P.E."/>
            <person name="Jacobson A.L."/>
            <person name="Kennedy G.G."/>
            <person name="Srinivasan R."/>
            <person name="Hunt B.G."/>
        </authorList>
    </citation>
    <scope>NUCLEOTIDE SEQUENCE</scope>
    <source>
        <strain evidence="2">PL_HMW_Pooled</strain>
    </source>
</reference>
<reference evidence="2" key="1">
    <citation type="submission" date="2021-07" db="EMBL/GenBank/DDBJ databases">
        <authorList>
            <person name="Catto M.A."/>
            <person name="Jacobson A."/>
            <person name="Kennedy G."/>
            <person name="Labadie P."/>
            <person name="Hunt B.G."/>
            <person name="Srinivasan R."/>
        </authorList>
    </citation>
    <scope>NUCLEOTIDE SEQUENCE</scope>
    <source>
        <strain evidence="2">PL_HMW_Pooled</strain>
        <tissue evidence="2">Head</tissue>
    </source>
</reference>
<name>A0AAE1GV28_9NEOP</name>
<dbReference type="EMBL" id="JAHWGI010000101">
    <property type="protein sequence ID" value="KAK3909509.1"/>
    <property type="molecule type" value="Genomic_DNA"/>
</dbReference>
<gene>
    <name evidence="2" type="ORF">KUF71_003941</name>
</gene>
<dbReference type="Proteomes" id="UP001219518">
    <property type="component" value="Unassembled WGS sequence"/>
</dbReference>
<organism evidence="2 3">
    <name type="scientific">Frankliniella fusca</name>
    <dbReference type="NCBI Taxonomy" id="407009"/>
    <lineage>
        <taxon>Eukaryota</taxon>
        <taxon>Metazoa</taxon>
        <taxon>Ecdysozoa</taxon>
        <taxon>Arthropoda</taxon>
        <taxon>Hexapoda</taxon>
        <taxon>Insecta</taxon>
        <taxon>Pterygota</taxon>
        <taxon>Neoptera</taxon>
        <taxon>Paraneoptera</taxon>
        <taxon>Thysanoptera</taxon>
        <taxon>Terebrantia</taxon>
        <taxon>Thripoidea</taxon>
        <taxon>Thripidae</taxon>
        <taxon>Frankliniella</taxon>
    </lineage>
</organism>
<feature type="region of interest" description="Disordered" evidence="1">
    <location>
        <begin position="1467"/>
        <end position="1487"/>
    </location>
</feature>
<evidence type="ECO:0000256" key="1">
    <source>
        <dbReference type="SAM" id="MobiDB-lite"/>
    </source>
</evidence>